<dbReference type="PROSITE" id="PS50040">
    <property type="entry name" value="EF1G_C"/>
    <property type="match status" value="1"/>
</dbReference>
<evidence type="ECO:0000259" key="7">
    <source>
        <dbReference type="PROSITE" id="PS50405"/>
    </source>
</evidence>
<dbReference type="InterPro" id="IPR001662">
    <property type="entry name" value="EF1B_G_C"/>
</dbReference>
<sequence>MSQGTIYHRNYGREVAALCVIKALNLDVKAAEPDAAFEANFPLKKVPAFLSADGKFALTETIAIVKYLTTLKPNKLFGASPVEEAEVLKWLSLANSDLLNAVVVGAIMPLVGLIPYNKKNVDTALENSNKFAAPIEAQLVNNTYLVGERPTVADFFVASLVDKAYGTVWDKAWATAHPAIARWYTTIVAQEPFKSFVKNTTPIDQAIKFVPPKKEAKPKAEPKAAAPKPKAEEPIDEPPKEKKVAHPIAALGSAKMALDEWKRTYSNEETREVALPWFWQHYDPEEYSLWKVAYKYNDELTLTFMSNNLVGGFFNRLTGSVKYMFGCMVVYGENNNNGIIGAFLVRGQEYAPAFDVAPDWDSYEYTKLDASKPEDKALVEDLWAWDKPVVINGEKREIADGKVLK</sequence>
<dbReference type="Pfam" id="PF02798">
    <property type="entry name" value="GST_N"/>
    <property type="match status" value="1"/>
</dbReference>
<keyword evidence="3 4" id="KW-0648">Protein biosynthesis</keyword>
<dbReference type="OrthoDB" id="249703at2759"/>
<evidence type="ECO:0000256" key="4">
    <source>
        <dbReference type="PROSITE-ProRule" id="PRU00519"/>
    </source>
</evidence>
<dbReference type="PANTHER" id="PTHR43986:SF1">
    <property type="entry name" value="ELONGATION FACTOR 1-GAMMA"/>
    <property type="match status" value="1"/>
</dbReference>
<dbReference type="SUPFAM" id="SSF89942">
    <property type="entry name" value="eEF1-gamma domain"/>
    <property type="match status" value="1"/>
</dbReference>
<dbReference type="InterPro" id="IPR010987">
    <property type="entry name" value="Glutathione-S-Trfase_C-like"/>
</dbReference>
<keyword evidence="2 4" id="KW-0251">Elongation factor</keyword>
<keyword evidence="9" id="KW-1185">Reference proteome</keyword>
<organism evidence="8 9">
    <name type="scientific">Magnusiomyces paraingens</name>
    <dbReference type="NCBI Taxonomy" id="2606893"/>
    <lineage>
        <taxon>Eukaryota</taxon>
        <taxon>Fungi</taxon>
        <taxon>Dikarya</taxon>
        <taxon>Ascomycota</taxon>
        <taxon>Saccharomycotina</taxon>
        <taxon>Dipodascomycetes</taxon>
        <taxon>Dipodascales</taxon>
        <taxon>Dipodascaceae</taxon>
        <taxon>Magnusiomyces</taxon>
    </lineage>
</organism>
<dbReference type="SMART" id="SM01183">
    <property type="entry name" value="EF1G"/>
    <property type="match status" value="1"/>
</dbReference>
<proteinExistence type="predicted"/>
<evidence type="ECO:0000256" key="3">
    <source>
        <dbReference type="ARBA" id="ARBA00022917"/>
    </source>
</evidence>
<name>A0A5E8BLP6_9ASCO</name>
<reference evidence="8 9" key="1">
    <citation type="submission" date="2019-09" db="EMBL/GenBank/DDBJ databases">
        <authorList>
            <person name="Brejova B."/>
        </authorList>
    </citation>
    <scope>NUCLEOTIDE SEQUENCE [LARGE SCALE GENOMIC DNA]</scope>
</reference>
<dbReference type="EMBL" id="CABVLU010000002">
    <property type="protein sequence ID" value="VVT51812.1"/>
    <property type="molecule type" value="Genomic_DNA"/>
</dbReference>
<dbReference type="AlphaFoldDB" id="A0A5E8BLP6"/>
<dbReference type="SUPFAM" id="SSF52833">
    <property type="entry name" value="Thioredoxin-like"/>
    <property type="match status" value="1"/>
</dbReference>
<dbReference type="SUPFAM" id="SSF47616">
    <property type="entry name" value="GST C-terminal domain-like"/>
    <property type="match status" value="1"/>
</dbReference>
<dbReference type="InterPro" id="IPR004045">
    <property type="entry name" value="Glutathione_S-Trfase_N"/>
</dbReference>
<dbReference type="Gene3D" id="3.40.30.10">
    <property type="entry name" value="Glutaredoxin"/>
    <property type="match status" value="1"/>
</dbReference>
<feature type="compositionally biased region" description="Basic and acidic residues" evidence="5">
    <location>
        <begin position="229"/>
        <end position="242"/>
    </location>
</feature>
<feature type="region of interest" description="Disordered" evidence="5">
    <location>
        <begin position="208"/>
        <end position="242"/>
    </location>
</feature>
<dbReference type="GO" id="GO:0005737">
    <property type="term" value="C:cytoplasm"/>
    <property type="evidence" value="ECO:0007669"/>
    <property type="project" value="TreeGrafter"/>
</dbReference>
<dbReference type="GO" id="GO:0005085">
    <property type="term" value="F:guanyl-nucleotide exchange factor activity"/>
    <property type="evidence" value="ECO:0007669"/>
    <property type="project" value="UniProtKB-ARBA"/>
</dbReference>
<evidence type="ECO:0000256" key="2">
    <source>
        <dbReference type="ARBA" id="ARBA00022768"/>
    </source>
</evidence>
<accession>A0A5E8BLP6</accession>
<dbReference type="InterPro" id="IPR036282">
    <property type="entry name" value="Glutathione-S-Trfase_C_sf"/>
</dbReference>
<dbReference type="PANTHER" id="PTHR43986">
    <property type="entry name" value="ELONGATION FACTOR 1-GAMMA"/>
    <property type="match status" value="1"/>
</dbReference>
<dbReference type="InterPro" id="IPR004046">
    <property type="entry name" value="GST_C"/>
</dbReference>
<dbReference type="FunFam" id="3.40.30.10:FF:000142">
    <property type="entry name" value="Elongation factor 1 gamma"/>
    <property type="match status" value="1"/>
</dbReference>
<feature type="domain" description="GST C-terminal" evidence="7">
    <location>
        <begin position="80"/>
        <end position="216"/>
    </location>
</feature>
<dbReference type="InterPro" id="IPR036249">
    <property type="entry name" value="Thioredoxin-like_sf"/>
</dbReference>
<dbReference type="Pfam" id="PF00043">
    <property type="entry name" value="GST_C"/>
    <property type="match status" value="1"/>
</dbReference>
<dbReference type="Pfam" id="PF00647">
    <property type="entry name" value="EF1G"/>
    <property type="match status" value="1"/>
</dbReference>
<dbReference type="Proteomes" id="UP000398389">
    <property type="component" value="Unassembled WGS sequence"/>
</dbReference>
<protein>
    <recommendedName>
        <fullName evidence="10">Elongation factor 1-gamma 1</fullName>
    </recommendedName>
</protein>
<evidence type="ECO:0000313" key="8">
    <source>
        <dbReference type="EMBL" id="VVT51812.1"/>
    </source>
</evidence>
<evidence type="ECO:0000313" key="9">
    <source>
        <dbReference type="Proteomes" id="UP000398389"/>
    </source>
</evidence>
<dbReference type="InterPro" id="IPR036433">
    <property type="entry name" value="EF1B_G_C_sf"/>
</dbReference>
<comment type="pathway">
    <text evidence="1">Protein biosynthesis; polypeptide chain elongation.</text>
</comment>
<dbReference type="FunFam" id="1.20.1050.10:FF:000006">
    <property type="entry name" value="Elongation factor 1 gamma"/>
    <property type="match status" value="1"/>
</dbReference>
<evidence type="ECO:0000256" key="1">
    <source>
        <dbReference type="ARBA" id="ARBA00004815"/>
    </source>
</evidence>
<evidence type="ECO:0000259" key="6">
    <source>
        <dbReference type="PROSITE" id="PS50040"/>
    </source>
</evidence>
<dbReference type="Gene3D" id="1.20.1050.10">
    <property type="match status" value="1"/>
</dbReference>
<dbReference type="GO" id="GO:0003746">
    <property type="term" value="F:translation elongation factor activity"/>
    <property type="evidence" value="ECO:0007669"/>
    <property type="project" value="UniProtKB-UniRule"/>
</dbReference>
<evidence type="ECO:0000256" key="5">
    <source>
        <dbReference type="SAM" id="MobiDB-lite"/>
    </source>
</evidence>
<dbReference type="GeneID" id="43582039"/>
<dbReference type="GO" id="GO:0005634">
    <property type="term" value="C:nucleus"/>
    <property type="evidence" value="ECO:0007669"/>
    <property type="project" value="TreeGrafter"/>
</dbReference>
<dbReference type="FunFam" id="3.30.70.1010:FF:000001">
    <property type="entry name" value="Elongation factor 1-gamma 1"/>
    <property type="match status" value="1"/>
</dbReference>
<dbReference type="CDD" id="cd03181">
    <property type="entry name" value="GST_C_EF1Bgamma_like"/>
    <property type="match status" value="1"/>
</dbReference>
<dbReference type="Gene3D" id="3.30.70.1010">
    <property type="entry name" value="Translation elongation factor EF1B, gamma chain, conserved domain"/>
    <property type="match status" value="1"/>
</dbReference>
<evidence type="ECO:0008006" key="10">
    <source>
        <dbReference type="Google" id="ProtNLM"/>
    </source>
</evidence>
<feature type="domain" description="EF-1-gamma C-terminal" evidence="6">
    <location>
        <begin position="244"/>
        <end position="405"/>
    </location>
</feature>
<dbReference type="InterPro" id="IPR050802">
    <property type="entry name" value="EF-GSTs"/>
</dbReference>
<gene>
    <name evidence="8" type="ORF">SAPINGB_P003221</name>
</gene>
<dbReference type="PROSITE" id="PS50405">
    <property type="entry name" value="GST_CTER"/>
    <property type="match status" value="1"/>
</dbReference>
<feature type="compositionally biased region" description="Basic and acidic residues" evidence="5">
    <location>
        <begin position="212"/>
        <end position="222"/>
    </location>
</feature>
<dbReference type="RefSeq" id="XP_031853830.1">
    <property type="nucleotide sequence ID" value="XM_031997939.1"/>
</dbReference>